<evidence type="ECO:0000313" key="3">
    <source>
        <dbReference type="EMBL" id="AOW09435.1"/>
    </source>
</evidence>
<keyword evidence="4" id="KW-1185">Reference proteome</keyword>
<sequence length="425" mass="48277">MKLFKMMVLAVGLLAGGTVFAQEFDANLQIKPRYEFRNGYKAPIPHGETPGQFISSRSRLNLNFKQDQFVTKFTIQNVRVWGDVATNAKSDVNGIQVFEAWAQYNFNDKWSTRLGRQVISYDNQRILGEADWGMQAQSHDAALVSYKNKKSQLDVAFSYSANAETDIATPYTVANYKTMQYAWYHNEFGKLNMSLLFLNTGYENKLTPPIPTPTPELKVDYMQTFGTYMNSKGKSWDGNLWFYGQTGKSNTYNVSAFDAALNFNYALTDKFKAGLGYEYLSGKSQSDKSTDIKSFYPLFGTNHGFNGYMDYFYVGNHRNSVGLQDAFLKFGYNVNKWQFALLPHIFNSANTVLDATGNKMDNYLGTEIDLTFGYAVHKFVNVTGGYSQMFASDTMQRLKGGDVDHTNNWAWLCVNVNPQVFSYKK</sequence>
<evidence type="ECO:0000313" key="4">
    <source>
        <dbReference type="Proteomes" id="UP000175968"/>
    </source>
</evidence>
<dbReference type="InterPro" id="IPR025388">
    <property type="entry name" value="Alginate_export_dom"/>
</dbReference>
<dbReference type="InterPro" id="IPR053728">
    <property type="entry name" value="Alginate_Permeability_Chnl"/>
</dbReference>
<dbReference type="Gene3D" id="2.40.160.100">
    <property type="match status" value="1"/>
</dbReference>
<dbReference type="Proteomes" id="UP000175968">
    <property type="component" value="Chromosome"/>
</dbReference>
<name>A0AAC9I4E8_9FLAO</name>
<organism evidence="3 4">
    <name type="scientific">Flavobacterium gilvum</name>
    <dbReference type="NCBI Taxonomy" id="1492737"/>
    <lineage>
        <taxon>Bacteria</taxon>
        <taxon>Pseudomonadati</taxon>
        <taxon>Bacteroidota</taxon>
        <taxon>Flavobacteriia</taxon>
        <taxon>Flavobacteriales</taxon>
        <taxon>Flavobacteriaceae</taxon>
        <taxon>Flavobacterium</taxon>
    </lineage>
</organism>
<gene>
    <name evidence="3" type="ORF">EM308_07925</name>
</gene>
<feature type="chain" id="PRO_5042010588" description="Alginate export domain-containing protein" evidence="1">
    <location>
        <begin position="22"/>
        <end position="425"/>
    </location>
</feature>
<dbReference type="EMBL" id="CP017479">
    <property type="protein sequence ID" value="AOW09435.1"/>
    <property type="molecule type" value="Genomic_DNA"/>
</dbReference>
<dbReference type="RefSeq" id="WP_035637734.1">
    <property type="nucleotide sequence ID" value="NZ_CP017479.1"/>
</dbReference>
<dbReference type="AlphaFoldDB" id="A0AAC9I4E8"/>
<accession>A0AAC9I4E8</accession>
<reference evidence="3 4" key="1">
    <citation type="submission" date="2016-10" db="EMBL/GenBank/DDBJ databases">
        <title>Flavobacterium gilvum sp. nov., isolated from stream water.</title>
        <authorList>
            <person name="Shin S.-K."/>
            <person name="Cho Y.-J."/>
            <person name="Yi H."/>
        </authorList>
    </citation>
    <scope>NUCLEOTIDE SEQUENCE [LARGE SCALE GENOMIC DNA]</scope>
    <source>
        <strain evidence="3 4">EM1308</strain>
    </source>
</reference>
<proteinExistence type="predicted"/>
<evidence type="ECO:0000256" key="1">
    <source>
        <dbReference type="SAM" id="SignalP"/>
    </source>
</evidence>
<dbReference type="KEGG" id="fgl:EM308_07925"/>
<evidence type="ECO:0000259" key="2">
    <source>
        <dbReference type="Pfam" id="PF13372"/>
    </source>
</evidence>
<feature type="signal peptide" evidence="1">
    <location>
        <begin position="1"/>
        <end position="21"/>
    </location>
</feature>
<feature type="domain" description="Alginate export" evidence="2">
    <location>
        <begin position="68"/>
        <end position="400"/>
    </location>
</feature>
<dbReference type="Pfam" id="PF13372">
    <property type="entry name" value="Alginate_exp"/>
    <property type="match status" value="1"/>
</dbReference>
<protein>
    <recommendedName>
        <fullName evidence="2">Alginate export domain-containing protein</fullName>
    </recommendedName>
</protein>
<keyword evidence="1" id="KW-0732">Signal</keyword>